<comment type="catalytic activity">
    <reaction evidence="3 4">
        <text>(R)-4'-phosphopantothenate + L-cysteine + CTP = N-[(R)-4-phosphopantothenoyl]-L-cysteine + CMP + diphosphate + H(+)</text>
        <dbReference type="Rhea" id="RHEA:19397"/>
        <dbReference type="ChEBI" id="CHEBI:10986"/>
        <dbReference type="ChEBI" id="CHEBI:15378"/>
        <dbReference type="ChEBI" id="CHEBI:33019"/>
        <dbReference type="ChEBI" id="CHEBI:35235"/>
        <dbReference type="ChEBI" id="CHEBI:37563"/>
        <dbReference type="ChEBI" id="CHEBI:59458"/>
        <dbReference type="ChEBI" id="CHEBI:60377"/>
        <dbReference type="EC" id="6.3.2.5"/>
    </reaction>
</comment>
<comment type="function">
    <text evidence="4">Catalyzes two steps in the biosynthesis of coenzyme A. In the first step cysteine is conjugated to 4'-phosphopantothenate to form 4-phosphopantothenoylcysteine, in the latter compound is decarboxylated to form 4'-phosphopantotheine.</text>
</comment>
<comment type="catalytic activity">
    <reaction evidence="3 4">
        <text>N-[(R)-4-phosphopantothenoyl]-L-cysteine + H(+) = (R)-4'-phosphopantetheine + CO2</text>
        <dbReference type="Rhea" id="RHEA:16793"/>
        <dbReference type="ChEBI" id="CHEBI:15378"/>
        <dbReference type="ChEBI" id="CHEBI:16526"/>
        <dbReference type="ChEBI" id="CHEBI:59458"/>
        <dbReference type="ChEBI" id="CHEBI:61723"/>
        <dbReference type="EC" id="4.1.1.36"/>
    </reaction>
</comment>
<evidence type="ECO:0000259" key="6">
    <source>
        <dbReference type="Pfam" id="PF04127"/>
    </source>
</evidence>
<dbReference type="Pfam" id="PF04127">
    <property type="entry name" value="DFP"/>
    <property type="match status" value="1"/>
</dbReference>
<dbReference type="InterPro" id="IPR007085">
    <property type="entry name" value="DNA/pantothenate-metab_flavo_C"/>
</dbReference>
<keyword evidence="3" id="KW-0511">Multifunctional enzyme</keyword>
<comment type="similarity">
    <text evidence="3 4">In the C-terminal section; belongs to the PPC synthetase family.</text>
</comment>
<keyword evidence="3" id="KW-0460">Magnesium</keyword>
<comment type="cofactor">
    <cofactor evidence="3">
        <name>FMN</name>
        <dbReference type="ChEBI" id="CHEBI:58210"/>
    </cofactor>
    <text evidence="3">Binds 1 FMN per subunit.</text>
</comment>
<feature type="region of interest" description="Phosphopantothenoylcysteine decarboxylase" evidence="3">
    <location>
        <begin position="1"/>
        <end position="190"/>
    </location>
</feature>
<dbReference type="RefSeq" id="WP_377060409.1">
    <property type="nucleotide sequence ID" value="NZ_JBHSJJ010000001.1"/>
</dbReference>
<evidence type="ECO:0000313" key="8">
    <source>
        <dbReference type="Proteomes" id="UP001595818"/>
    </source>
</evidence>
<sequence length="405" mass="43903">MSLNGKRILLGVTGGIAAYKAAHLTRLLVKAGAEVKVIMTASALDFITPLTLSTLSKNPVYSRFFKEGTGEWNNHVELGLWADLFLIAPLTANTLAKLAHGQSDDLLSCTYLSAKCPVMVAPAMDLDMYLHPTIKTNLLTLEAHGVSVLDAEEGELASGLVGQGRMMEPEHILDHVNALICPQTSFTGKSIMITAGPTQEAIDPVRYISNQSSGKMGIALAEEAARRGAAVHLVLGPTHLKANHPNIRTIPVDTALEMYKAAQSIHGKMDAAVFAAAVADYAPSQPATEKLKKTDEELHISLRKNPDIAYLLGTQKNGRQIHVGFALETEQESKFALEKLQNKNFDFIVLNSLKDEGAGFQKDTNQITLFFKNKPSLKTSVLPKKEIAGIILDELGRLLDTTTKE</sequence>
<comment type="similarity">
    <text evidence="3 4">In the N-terminal section; belongs to the HFCD (homo-oligomeric flavin containing Cys decarboxylase) superfamily.</text>
</comment>
<evidence type="ECO:0000313" key="7">
    <source>
        <dbReference type="EMBL" id="MFC4870133.1"/>
    </source>
</evidence>
<dbReference type="EC" id="4.1.1.36" evidence="3"/>
<keyword evidence="3 4" id="KW-0436">Ligase</keyword>
<feature type="binding site" evidence="3">
    <location>
        <position position="325"/>
    </location>
    <ligand>
        <name>CTP</name>
        <dbReference type="ChEBI" id="CHEBI:37563"/>
    </ligand>
</feature>
<dbReference type="NCBIfam" id="TIGR00521">
    <property type="entry name" value="coaBC_dfp"/>
    <property type="match status" value="1"/>
</dbReference>
<dbReference type="InterPro" id="IPR035929">
    <property type="entry name" value="CoaB-like_sf"/>
</dbReference>
<organism evidence="7 8">
    <name type="scientific">Negadavirga shengliensis</name>
    <dbReference type="NCBI Taxonomy" id="1389218"/>
    <lineage>
        <taxon>Bacteria</taxon>
        <taxon>Pseudomonadati</taxon>
        <taxon>Bacteroidota</taxon>
        <taxon>Cytophagia</taxon>
        <taxon>Cytophagales</taxon>
        <taxon>Cyclobacteriaceae</taxon>
        <taxon>Negadavirga</taxon>
    </lineage>
</organism>
<dbReference type="Gene3D" id="3.40.50.1950">
    <property type="entry name" value="Flavin prenyltransferase-like"/>
    <property type="match status" value="1"/>
</dbReference>
<feature type="binding site" evidence="3">
    <location>
        <position position="343"/>
    </location>
    <ligand>
        <name>CTP</name>
        <dbReference type="ChEBI" id="CHEBI:37563"/>
    </ligand>
</feature>
<feature type="binding site" evidence="3">
    <location>
        <position position="290"/>
    </location>
    <ligand>
        <name>CTP</name>
        <dbReference type="ChEBI" id="CHEBI:37563"/>
    </ligand>
</feature>
<feature type="region of interest" description="Phosphopantothenate--cysteine ligase" evidence="3">
    <location>
        <begin position="191"/>
        <end position="405"/>
    </location>
</feature>
<dbReference type="EC" id="6.3.2.5" evidence="3"/>
<protein>
    <recommendedName>
        <fullName evidence="3">Coenzyme A biosynthesis bifunctional protein CoaBC</fullName>
    </recommendedName>
    <alternativeName>
        <fullName evidence="3">DNA/pantothenate metabolism flavoprotein</fullName>
    </alternativeName>
    <alternativeName>
        <fullName evidence="3">Phosphopantothenoylcysteine synthetase/decarboxylase</fullName>
        <shortName evidence="3">PPCS-PPCDC</shortName>
    </alternativeName>
    <domain>
        <recommendedName>
            <fullName evidence="3">Phosphopantothenoylcysteine decarboxylase</fullName>
            <shortName evidence="3">PPC decarboxylase</shortName>
            <shortName evidence="3">PPC-DC</shortName>
            <ecNumber evidence="3">4.1.1.36</ecNumber>
        </recommendedName>
        <alternativeName>
            <fullName evidence="3">CoaC</fullName>
        </alternativeName>
    </domain>
    <domain>
        <recommendedName>
            <fullName evidence="3">Phosphopantothenate--cysteine ligase</fullName>
            <ecNumber evidence="3">6.3.2.5</ecNumber>
        </recommendedName>
        <alternativeName>
            <fullName evidence="3">CoaB</fullName>
        </alternativeName>
        <alternativeName>
            <fullName evidence="3">Phosphopantothenoylcysteine synthetase</fullName>
            <shortName evidence="3">PPC synthetase</shortName>
            <shortName evidence="3">PPC-S</shortName>
        </alternativeName>
    </domain>
</protein>
<feature type="binding site" evidence="3">
    <location>
        <position position="280"/>
    </location>
    <ligand>
        <name>CTP</name>
        <dbReference type="ChEBI" id="CHEBI:37563"/>
    </ligand>
</feature>
<comment type="pathway">
    <text evidence="3 4">Cofactor biosynthesis; coenzyme A biosynthesis; CoA from (R)-pantothenate: step 2/5.</text>
</comment>
<dbReference type="InterPro" id="IPR036551">
    <property type="entry name" value="Flavin_trans-like"/>
</dbReference>
<feature type="domain" description="DNA/pantothenate metabolism flavoprotein C-terminal" evidence="6">
    <location>
        <begin position="187"/>
        <end position="395"/>
    </location>
</feature>
<keyword evidence="8" id="KW-1185">Reference proteome</keyword>
<dbReference type="GO" id="GO:0004633">
    <property type="term" value="F:phosphopantothenoylcysteine decarboxylase activity"/>
    <property type="evidence" value="ECO:0007669"/>
    <property type="project" value="UniProtKB-EC"/>
</dbReference>
<evidence type="ECO:0000256" key="1">
    <source>
        <dbReference type="ARBA" id="ARBA00022793"/>
    </source>
</evidence>
<keyword evidence="3 4" id="KW-0288">FMN</keyword>
<evidence type="ECO:0000256" key="2">
    <source>
        <dbReference type="ARBA" id="ARBA00023239"/>
    </source>
</evidence>
<keyword evidence="3" id="KW-0479">Metal-binding</keyword>
<comment type="function">
    <text evidence="3">Catalyzes two sequential steps in the biosynthesis of coenzyme A. In the first step cysteine is conjugated to 4'-phosphopantothenate to form 4-phosphopantothenoylcysteine. In the second step the latter compound is decarboxylated to form 4'-phosphopantotheine.</text>
</comment>
<dbReference type="Pfam" id="PF02441">
    <property type="entry name" value="Flavoprotein"/>
    <property type="match status" value="1"/>
</dbReference>
<dbReference type="Proteomes" id="UP001595818">
    <property type="component" value="Unassembled WGS sequence"/>
</dbReference>
<evidence type="ECO:0000259" key="5">
    <source>
        <dbReference type="Pfam" id="PF02441"/>
    </source>
</evidence>
<feature type="domain" description="Flavoprotein" evidence="5">
    <location>
        <begin position="6"/>
        <end position="176"/>
    </location>
</feature>
<dbReference type="SUPFAM" id="SSF102645">
    <property type="entry name" value="CoaB-like"/>
    <property type="match status" value="1"/>
</dbReference>
<evidence type="ECO:0000256" key="4">
    <source>
        <dbReference type="RuleBase" id="RU364078"/>
    </source>
</evidence>
<dbReference type="InterPro" id="IPR005252">
    <property type="entry name" value="CoaBC"/>
</dbReference>
<comment type="cofactor">
    <cofactor evidence="3">
        <name>Mg(2+)</name>
        <dbReference type="ChEBI" id="CHEBI:18420"/>
    </cofactor>
</comment>
<name>A0ABV9SUV1_9BACT</name>
<proteinExistence type="inferred from homology"/>
<dbReference type="GO" id="GO:0004632">
    <property type="term" value="F:phosphopantothenate--cysteine ligase activity"/>
    <property type="evidence" value="ECO:0007669"/>
    <property type="project" value="UniProtKB-EC"/>
</dbReference>
<accession>A0ABV9SUV1</accession>
<evidence type="ECO:0000256" key="3">
    <source>
        <dbReference type="HAMAP-Rule" id="MF_02225"/>
    </source>
</evidence>
<dbReference type="HAMAP" id="MF_02225">
    <property type="entry name" value="CoaBC"/>
    <property type="match status" value="1"/>
</dbReference>
<dbReference type="Gene3D" id="3.40.50.10300">
    <property type="entry name" value="CoaB-like"/>
    <property type="match status" value="1"/>
</dbReference>
<comment type="caution">
    <text evidence="3">Lacks conserved residue(s) required for the propagation of feature annotation.</text>
</comment>
<keyword evidence="1 3" id="KW-0210">Decarboxylase</keyword>
<comment type="pathway">
    <text evidence="3 4">Cofactor biosynthesis; coenzyme A biosynthesis; CoA from (R)-pantothenate: step 3/5.</text>
</comment>
<dbReference type="SUPFAM" id="SSF52507">
    <property type="entry name" value="Homo-oligomeric flavin-containing Cys decarboxylases, HFCD"/>
    <property type="match status" value="1"/>
</dbReference>
<dbReference type="PANTHER" id="PTHR14359:SF6">
    <property type="entry name" value="PHOSPHOPANTOTHENOYLCYSTEINE DECARBOXYLASE"/>
    <property type="match status" value="1"/>
</dbReference>
<dbReference type="InterPro" id="IPR003382">
    <property type="entry name" value="Flavoprotein"/>
</dbReference>
<reference evidence="8" key="1">
    <citation type="journal article" date="2019" name="Int. J. Syst. Evol. Microbiol.">
        <title>The Global Catalogue of Microorganisms (GCM) 10K type strain sequencing project: providing services to taxonomists for standard genome sequencing and annotation.</title>
        <authorList>
            <consortium name="The Broad Institute Genomics Platform"/>
            <consortium name="The Broad Institute Genome Sequencing Center for Infectious Disease"/>
            <person name="Wu L."/>
            <person name="Ma J."/>
        </authorList>
    </citation>
    <scope>NUCLEOTIDE SEQUENCE [LARGE SCALE GENOMIC DNA]</scope>
    <source>
        <strain evidence="8">CGMCC 4.7466</strain>
    </source>
</reference>
<gene>
    <name evidence="3 7" type="primary">coaBC</name>
    <name evidence="7" type="ORF">ACFPFU_00425</name>
</gene>
<keyword evidence="3 4" id="KW-0285">Flavoprotein</keyword>
<keyword evidence="2 3" id="KW-0456">Lyase</keyword>
<dbReference type="EMBL" id="JBHSJJ010000001">
    <property type="protein sequence ID" value="MFC4870133.1"/>
    <property type="molecule type" value="Genomic_DNA"/>
</dbReference>
<feature type="binding site" evidence="3">
    <location>
        <position position="339"/>
    </location>
    <ligand>
        <name>CTP</name>
        <dbReference type="ChEBI" id="CHEBI:37563"/>
    </ligand>
</feature>
<comment type="caution">
    <text evidence="7">The sequence shown here is derived from an EMBL/GenBank/DDBJ whole genome shotgun (WGS) entry which is preliminary data.</text>
</comment>
<dbReference type="PANTHER" id="PTHR14359">
    <property type="entry name" value="HOMO-OLIGOMERIC FLAVIN CONTAINING CYS DECARBOXYLASE FAMILY"/>
    <property type="match status" value="1"/>
</dbReference>